<organism evidence="3 4">
    <name type="scientific">Simiduia aestuariiviva</name>
    <dbReference type="NCBI Taxonomy" id="1510459"/>
    <lineage>
        <taxon>Bacteria</taxon>
        <taxon>Pseudomonadati</taxon>
        <taxon>Pseudomonadota</taxon>
        <taxon>Gammaproteobacteria</taxon>
        <taxon>Cellvibrionales</taxon>
        <taxon>Cellvibrionaceae</taxon>
        <taxon>Simiduia</taxon>
    </lineage>
</organism>
<dbReference type="RefSeq" id="WP_183910743.1">
    <property type="nucleotide sequence ID" value="NZ_JACHXZ010000003.1"/>
</dbReference>
<evidence type="ECO:0000313" key="3">
    <source>
        <dbReference type="EMBL" id="MBB3169262.1"/>
    </source>
</evidence>
<dbReference type="SUPFAM" id="SSF101874">
    <property type="entry name" value="YceI-like"/>
    <property type="match status" value="1"/>
</dbReference>
<name>A0A839UN40_9GAMM</name>
<proteinExistence type="predicted"/>
<keyword evidence="4" id="KW-1185">Reference proteome</keyword>
<evidence type="ECO:0000259" key="2">
    <source>
        <dbReference type="SMART" id="SM00867"/>
    </source>
</evidence>
<reference evidence="3 4" key="1">
    <citation type="submission" date="2020-08" db="EMBL/GenBank/DDBJ databases">
        <title>Genomic Encyclopedia of Type Strains, Phase III (KMG-III): the genomes of soil and plant-associated and newly described type strains.</title>
        <authorList>
            <person name="Whitman W."/>
        </authorList>
    </citation>
    <scope>NUCLEOTIDE SEQUENCE [LARGE SCALE GENOMIC DNA]</scope>
    <source>
        <strain evidence="3 4">CECT 8571</strain>
    </source>
</reference>
<dbReference type="InterPro" id="IPR027016">
    <property type="entry name" value="UCP029811"/>
</dbReference>
<feature type="domain" description="Lipid/polyisoprenoid-binding YceI-like" evidence="2">
    <location>
        <begin position="20"/>
        <end position="188"/>
    </location>
</feature>
<dbReference type="PANTHER" id="PTHR34406">
    <property type="entry name" value="PROTEIN YCEI"/>
    <property type="match status" value="1"/>
</dbReference>
<dbReference type="PIRSF" id="PIRSF029811">
    <property type="entry name" value="UCP029811"/>
    <property type="match status" value="1"/>
</dbReference>
<accession>A0A839UN40</accession>
<dbReference type="Pfam" id="PF04264">
    <property type="entry name" value="YceI"/>
    <property type="match status" value="1"/>
</dbReference>
<dbReference type="InterPro" id="IPR007372">
    <property type="entry name" value="Lipid/polyisoprenoid-bd_YceI"/>
</dbReference>
<sequence>MKRCAVVLWACLSAQFCWADWALDSAASSVQFISVKNATVTEVHHFTQLQGSLDAAGQAQLQIDLASVETGIPIRNERMQKMLFNTAKFATAEVTAQVDVAGLKLRPGEYRDLPLTLSVSLHGISKSLPVTCRVTGLSDGGLSVINRSPVLISAADFGLQAGVQALQAVAKLNSIAAQVPVNVMLVFRPMTQ</sequence>
<comment type="caution">
    <text evidence="3">The sequence shown here is derived from an EMBL/GenBank/DDBJ whole genome shotgun (WGS) entry which is preliminary data.</text>
</comment>
<evidence type="ECO:0000313" key="4">
    <source>
        <dbReference type="Proteomes" id="UP000559987"/>
    </source>
</evidence>
<feature type="signal peptide" evidence="1">
    <location>
        <begin position="1"/>
        <end position="19"/>
    </location>
</feature>
<dbReference type="Gene3D" id="2.40.128.110">
    <property type="entry name" value="Lipid/polyisoprenoid-binding, YceI-like"/>
    <property type="match status" value="1"/>
</dbReference>
<evidence type="ECO:0000256" key="1">
    <source>
        <dbReference type="SAM" id="SignalP"/>
    </source>
</evidence>
<dbReference type="PANTHER" id="PTHR34406:SF1">
    <property type="entry name" value="PROTEIN YCEI"/>
    <property type="match status" value="1"/>
</dbReference>
<dbReference type="InterPro" id="IPR036761">
    <property type="entry name" value="TTHA0802/YceI-like_sf"/>
</dbReference>
<gene>
    <name evidence="3" type="ORF">FHS30_002470</name>
</gene>
<dbReference type="Proteomes" id="UP000559987">
    <property type="component" value="Unassembled WGS sequence"/>
</dbReference>
<protein>
    <submittedName>
        <fullName evidence="3">Polyisoprenoid-binding protein YceI</fullName>
    </submittedName>
</protein>
<dbReference type="SMART" id="SM00867">
    <property type="entry name" value="YceI"/>
    <property type="match status" value="1"/>
</dbReference>
<feature type="chain" id="PRO_5032647944" evidence="1">
    <location>
        <begin position="20"/>
        <end position="192"/>
    </location>
</feature>
<dbReference type="EMBL" id="JACHXZ010000003">
    <property type="protein sequence ID" value="MBB3169262.1"/>
    <property type="molecule type" value="Genomic_DNA"/>
</dbReference>
<dbReference type="AlphaFoldDB" id="A0A839UN40"/>
<keyword evidence="1" id="KW-0732">Signal</keyword>